<keyword evidence="7 10" id="KW-1133">Transmembrane helix</keyword>
<reference evidence="12" key="1">
    <citation type="submission" date="2020-11" db="EMBL/GenBank/DDBJ databases">
        <title>Kefir isolates.</title>
        <authorList>
            <person name="Marcisauskas S."/>
            <person name="Kim Y."/>
            <person name="Blasche S."/>
        </authorList>
    </citation>
    <scope>NUCLEOTIDE SEQUENCE</scope>
    <source>
        <strain evidence="12">Olga-1</strain>
    </source>
</reference>
<feature type="domain" description="ER membrane protein complex subunit 1 C-terminal" evidence="11">
    <location>
        <begin position="709"/>
        <end position="816"/>
    </location>
</feature>
<evidence type="ECO:0000256" key="5">
    <source>
        <dbReference type="ARBA" id="ARBA00022729"/>
    </source>
</evidence>
<sequence length="818" mass="92541">MYRYQTEVLPVSINSGLVGSTSNNEQVLNFINFESNSKLLVWNIARNHGIIEKEYNFENNIIAVISNTDHIYVVEEKSIVNIDLKTNTQNIIYTTSNSISSAKLFASTVDQLIYVIFDINGDVYFSDLLDFHLKPFSDCSVDNTRFKQSASNLLICSNSNVFAFDSISSIKISTGKNMVDEKLSADSLLPSELQSFDVINNKEILAFSENSVNLFNSESLSFTPEAISEIPIAYYDSYYNNFHISRSKNVTDINLFLVTPLAVLEYYKNGQLLWSSDQSFVDIKDFVIIDTALKSSLTFTELIYDTSSNIFVSFFRRLRHNYNSIFGKSKFALDNINRFGMSKKIIVLSNNGKLAVYQMYKSESSNSPQMIAVFNPPVKLTKLYEIDKNIYALSENNSIFEIDIQLGKIHQISSEFRASNFVDIVKSENEIETITTPTIETEEFYTTSFSELTNTIRGHLFNSKGQFDLWKFSRENEKIISLTRRSYGNLVVAQNALVLPDRSIIYKYLIPNIGIITTSKETVGEKSIILYIVNLITGQIYGRFEKEIGLTTDVENEVHISFEENFIILTTPDKFSKLDTQICSIDLFESLKPDKSFTKGFSSYSPFDNAILPAFASQCFILPGIIVDAVSISNTKHNIATKNIIIRTNLGQIIALPKMVIDGRRNGLIGDFKNILNFESSVALLDDNRTSVLSPSVQRINNNAYAASIASRFTYDPIININPQFILTHHRKMISTKYVNDGKRDLLTNPTELESTTYVLSVEGDIFVTFLRTSGSFDRLTSSFNTKVVIITLIVLFLGIAFVRPKTEKIKLLGKWIL</sequence>
<evidence type="ECO:0000313" key="13">
    <source>
        <dbReference type="Proteomes" id="UP000697127"/>
    </source>
</evidence>
<keyword evidence="6" id="KW-0256">Endoplasmic reticulum</keyword>
<keyword evidence="13" id="KW-1185">Reference proteome</keyword>
<evidence type="ECO:0000256" key="7">
    <source>
        <dbReference type="ARBA" id="ARBA00022989"/>
    </source>
</evidence>
<evidence type="ECO:0000313" key="12">
    <source>
        <dbReference type="EMBL" id="KAG0687651.1"/>
    </source>
</evidence>
<keyword evidence="5" id="KW-0732">Signal</keyword>
<feature type="domain" description="ER membrane protein complex subunit 1 C-terminal" evidence="11">
    <location>
        <begin position="564"/>
        <end position="666"/>
    </location>
</feature>
<gene>
    <name evidence="12" type="ORF">C6P40_002055</name>
</gene>
<evidence type="ECO:0000256" key="3">
    <source>
        <dbReference type="ARBA" id="ARBA00020824"/>
    </source>
</evidence>
<dbReference type="OrthoDB" id="28092at2759"/>
<comment type="caution">
    <text evidence="12">The sequence shown here is derived from an EMBL/GenBank/DDBJ whole genome shotgun (WGS) entry which is preliminary data.</text>
</comment>
<dbReference type="InterPro" id="IPR011678">
    <property type="entry name" value="EMC1_C"/>
</dbReference>
<dbReference type="PANTHER" id="PTHR21573:SF0">
    <property type="entry name" value="ER MEMBRANE PROTEIN COMPLEX SUBUNIT 1"/>
    <property type="match status" value="1"/>
</dbReference>
<evidence type="ECO:0000256" key="6">
    <source>
        <dbReference type="ARBA" id="ARBA00022824"/>
    </source>
</evidence>
<dbReference type="EMBL" id="PUHW01000232">
    <property type="protein sequence ID" value="KAG0687651.1"/>
    <property type="molecule type" value="Genomic_DNA"/>
</dbReference>
<dbReference type="Proteomes" id="UP000697127">
    <property type="component" value="Unassembled WGS sequence"/>
</dbReference>
<protein>
    <recommendedName>
        <fullName evidence="3">ER membrane protein complex subunit 1</fullName>
    </recommendedName>
</protein>
<evidence type="ECO:0000259" key="11">
    <source>
        <dbReference type="Pfam" id="PF07774"/>
    </source>
</evidence>
<comment type="similarity">
    <text evidence="2">Belongs to the EMC1 family.</text>
</comment>
<accession>A0A9P6WI97</accession>
<evidence type="ECO:0000256" key="10">
    <source>
        <dbReference type="SAM" id="Phobius"/>
    </source>
</evidence>
<dbReference type="Pfam" id="PF07774">
    <property type="entry name" value="EMC1_C"/>
    <property type="match status" value="2"/>
</dbReference>
<keyword evidence="9" id="KW-0325">Glycoprotein</keyword>
<evidence type="ECO:0000256" key="2">
    <source>
        <dbReference type="ARBA" id="ARBA00007904"/>
    </source>
</evidence>
<evidence type="ECO:0000256" key="4">
    <source>
        <dbReference type="ARBA" id="ARBA00022692"/>
    </source>
</evidence>
<comment type="subcellular location">
    <subcellularLocation>
        <location evidence="1">Endoplasmic reticulum membrane</location>
        <topology evidence="1">Single-pass type I membrane protein</topology>
    </subcellularLocation>
</comment>
<evidence type="ECO:0000256" key="1">
    <source>
        <dbReference type="ARBA" id="ARBA00004115"/>
    </source>
</evidence>
<dbReference type="AlphaFoldDB" id="A0A9P6WI97"/>
<dbReference type="SUPFAM" id="SSF82171">
    <property type="entry name" value="DPP6 N-terminal domain-like"/>
    <property type="match status" value="1"/>
</dbReference>
<dbReference type="GO" id="GO:0072546">
    <property type="term" value="C:EMC complex"/>
    <property type="evidence" value="ECO:0007669"/>
    <property type="project" value="InterPro"/>
</dbReference>
<evidence type="ECO:0000256" key="9">
    <source>
        <dbReference type="ARBA" id="ARBA00023180"/>
    </source>
</evidence>
<dbReference type="InterPro" id="IPR026895">
    <property type="entry name" value="EMC1"/>
</dbReference>
<organism evidence="12 13">
    <name type="scientific">Pichia californica</name>
    <dbReference type="NCBI Taxonomy" id="460514"/>
    <lineage>
        <taxon>Eukaryota</taxon>
        <taxon>Fungi</taxon>
        <taxon>Dikarya</taxon>
        <taxon>Ascomycota</taxon>
        <taxon>Saccharomycotina</taxon>
        <taxon>Pichiomycetes</taxon>
        <taxon>Pichiales</taxon>
        <taxon>Pichiaceae</taxon>
        <taxon>Pichia</taxon>
    </lineage>
</organism>
<keyword evidence="4 10" id="KW-0812">Transmembrane</keyword>
<proteinExistence type="inferred from homology"/>
<evidence type="ECO:0000256" key="8">
    <source>
        <dbReference type="ARBA" id="ARBA00023136"/>
    </source>
</evidence>
<name>A0A9P6WI97_9ASCO</name>
<feature type="transmembrane region" description="Helical" evidence="10">
    <location>
        <begin position="784"/>
        <end position="803"/>
    </location>
</feature>
<dbReference type="GO" id="GO:0034975">
    <property type="term" value="P:protein folding in endoplasmic reticulum"/>
    <property type="evidence" value="ECO:0007669"/>
    <property type="project" value="TreeGrafter"/>
</dbReference>
<dbReference type="PANTHER" id="PTHR21573">
    <property type="entry name" value="ER MEMBRANE PROTEIN COMPLEX SUBUNIT 1"/>
    <property type="match status" value="1"/>
</dbReference>
<keyword evidence="8 10" id="KW-0472">Membrane</keyword>